<sequence length="690" mass="74120">MPPLSLTSAARLKKSNPSQPVTVRQDMYYHTGSILQQAQLTAEPLPRLIAVLKLVLHLICDAVRPATTLQMKESQKGRAPATLGPDPQNTPVAMLGQHYLTQRDLCRYSDGSVDRVYVQEICTFDKEEGPKKLRKLEKEGASPLSALTWWVDPTARAKHKRMGGVNYVKVSMTGGGRVSFVAESLQADQEVSSAAAAAAAASKALITQEQDVYEFSIPTLVLLEPLSGNCALEWKGYDITRSNIGYLAIKHRPTTHPSGKLSVLCRQSGLTAILQIKEGGEVKGIIEAVEAGPPGSLLEIRSNKIGTVSGDWRKEVTVSCLGLGLEGVVHTTIQKVAATHLGVSPSTSRLRAAASLPTPSLPPTPLHVLDLNRLGPMRLPRLWSALHDCLLYNDKSQARGGKAALKLSQGLAQDLRALFFDPLGSRDAPSAPTLTASALGSQGVKSLKADNAASTSEGLRTASTSSSDDEGALSPQGQAALGGVVLEEKGVEADTRALPPCIKGLSYVIVHACHMFYIAIDAMKALESTLFQRLQTRIPFVREVATKRREQQRFASSSTTLTITNLSSNVVLKFDQDVITIGSGDKCDLRLRGPGIVAQHVSLQRKRQQIFSKALLGESMFESSACFLDGTEMRPQVQYLLGSGSVVTLGDPPGVQLQIDFEQGSGSNPMMEMMMKSMASQPEVKTALGL</sequence>
<name>A0A250XC70_9CHLO</name>
<gene>
    <name evidence="3" type="ORF">CEUSTIGMA_g7799.t1</name>
</gene>
<dbReference type="SUPFAM" id="SSF49879">
    <property type="entry name" value="SMAD/FHA domain"/>
    <property type="match status" value="1"/>
</dbReference>
<dbReference type="PROSITE" id="PS50006">
    <property type="entry name" value="FHA_DOMAIN"/>
    <property type="match status" value="1"/>
</dbReference>
<evidence type="ECO:0000259" key="2">
    <source>
        <dbReference type="PROSITE" id="PS50006"/>
    </source>
</evidence>
<dbReference type="Pfam" id="PF00498">
    <property type="entry name" value="FHA"/>
    <property type="match status" value="1"/>
</dbReference>
<dbReference type="AlphaFoldDB" id="A0A250XC70"/>
<comment type="caution">
    <text evidence="3">The sequence shown here is derived from an EMBL/GenBank/DDBJ whole genome shotgun (WGS) entry which is preliminary data.</text>
</comment>
<dbReference type="OrthoDB" id="512930at2759"/>
<feature type="domain" description="FHA" evidence="2">
    <location>
        <begin position="579"/>
        <end position="633"/>
    </location>
</feature>
<organism evidence="3 4">
    <name type="scientific">Chlamydomonas eustigma</name>
    <dbReference type="NCBI Taxonomy" id="1157962"/>
    <lineage>
        <taxon>Eukaryota</taxon>
        <taxon>Viridiplantae</taxon>
        <taxon>Chlorophyta</taxon>
        <taxon>core chlorophytes</taxon>
        <taxon>Chlorophyceae</taxon>
        <taxon>CS clade</taxon>
        <taxon>Chlamydomonadales</taxon>
        <taxon>Chlamydomonadaceae</taxon>
        <taxon>Chlamydomonas</taxon>
    </lineage>
</organism>
<feature type="region of interest" description="Disordered" evidence="1">
    <location>
        <begin position="69"/>
        <end position="88"/>
    </location>
</feature>
<feature type="region of interest" description="Disordered" evidence="1">
    <location>
        <begin position="447"/>
        <end position="476"/>
    </location>
</feature>
<dbReference type="Gene3D" id="2.60.200.20">
    <property type="match status" value="1"/>
</dbReference>
<evidence type="ECO:0000256" key="1">
    <source>
        <dbReference type="SAM" id="MobiDB-lite"/>
    </source>
</evidence>
<proteinExistence type="predicted"/>
<keyword evidence="4" id="KW-1185">Reference proteome</keyword>
<evidence type="ECO:0000313" key="3">
    <source>
        <dbReference type="EMBL" id="GAX80360.1"/>
    </source>
</evidence>
<feature type="compositionally biased region" description="Polar residues" evidence="1">
    <location>
        <begin position="452"/>
        <end position="466"/>
    </location>
</feature>
<dbReference type="InterPro" id="IPR008984">
    <property type="entry name" value="SMAD_FHA_dom_sf"/>
</dbReference>
<evidence type="ECO:0000313" key="4">
    <source>
        <dbReference type="Proteomes" id="UP000232323"/>
    </source>
</evidence>
<protein>
    <recommendedName>
        <fullName evidence="2">FHA domain-containing protein</fullName>
    </recommendedName>
</protein>
<dbReference type="InterPro" id="IPR000253">
    <property type="entry name" value="FHA_dom"/>
</dbReference>
<dbReference type="CDD" id="cd00060">
    <property type="entry name" value="FHA"/>
    <property type="match status" value="1"/>
</dbReference>
<dbReference type="Proteomes" id="UP000232323">
    <property type="component" value="Unassembled WGS sequence"/>
</dbReference>
<accession>A0A250XC70</accession>
<dbReference type="EMBL" id="BEGY01000051">
    <property type="protein sequence ID" value="GAX80360.1"/>
    <property type="molecule type" value="Genomic_DNA"/>
</dbReference>
<reference evidence="3 4" key="1">
    <citation type="submission" date="2017-08" db="EMBL/GenBank/DDBJ databases">
        <title>Acidophilic green algal genome provides insights into adaptation to an acidic environment.</title>
        <authorList>
            <person name="Hirooka S."/>
            <person name="Hirose Y."/>
            <person name="Kanesaki Y."/>
            <person name="Higuchi S."/>
            <person name="Fujiwara T."/>
            <person name="Onuma R."/>
            <person name="Era A."/>
            <person name="Ohbayashi R."/>
            <person name="Uzuka A."/>
            <person name="Nozaki H."/>
            <person name="Yoshikawa H."/>
            <person name="Miyagishima S.Y."/>
        </authorList>
    </citation>
    <scope>NUCLEOTIDE SEQUENCE [LARGE SCALE GENOMIC DNA]</scope>
    <source>
        <strain evidence="3 4">NIES-2499</strain>
    </source>
</reference>